<protein>
    <submittedName>
        <fullName evidence="3">Uncharacterized protein</fullName>
    </submittedName>
</protein>
<dbReference type="InterPro" id="IPR015943">
    <property type="entry name" value="WD40/YVTN_repeat-like_dom_sf"/>
</dbReference>
<name>A0A7J6Y6E2_TRYCR</name>
<feature type="region of interest" description="Disordered" evidence="1">
    <location>
        <begin position="169"/>
        <end position="188"/>
    </location>
</feature>
<sequence>MRFLFLWPNKPLEIWEGKRKKRKEKSLSLFLCVCVCVCVFCFFFFLYLAHDSCVVLFPQSFASIKGNGKGGGSDTDKHAERSARSESFFFTPPPPQDLSFLSVSLSIFLTPSHLFFCTHLTAPQPLCVCVFAPVMTTWPLLYRYSYFFPTFSAIFFFFFFIHAKWTPGGGECREREGKEGKEKKKREINREPAVGGWGSGMLLCKQPGDTGVFATATQHKIKFYRLSSSSQLLRETKTGAATTITTTTTTITTSVAVGEGMQTESNTAGNEWESAFTRTAPSSPIASVPPSMTQKRCGTPIDASCVIPLSQFREEEVLSVAGGAVRGFGRLYISHLQPNPPEGKSRGDESLANVPLTLSLSCARDDRLRFLYSGKTLGAWIGAENTVSALCTTSVDGAPYDAGYHNHRAEIVASGWDPLDASALAIGRRSGVVQLLNIENSNGMLSSTSLPLNLVAAESIGVSNGCQTSFGTSPMYPSAVTRNTERMSLSVLSVNVVQERLLKGTLTSLDWAPRSHTTVVAAERSDGIGHCVEVMDLRSPDNGIRYLGMPFETTSPASTMSLAGTGSSISEVCFAEFVACDYSGIYVATVGSQSRRDVAQLWDLRMTSRPVCRQSHSRVGYTSLNWSTHEIPTVIATTRNGGLRVHVFNDFRSETEEDEGVLTETEGNRTSGRSVYAPFYSSLSKRTAKPFDERFHPQPRVPAASVAWLDGCRSHVRCSEGAMAEENGVGKQGEQRAQHGPSQRVAGGSRTDIPCLLLLDAKTGELYPQVFFPVGCKATMIGDVPLCSAGPNVFILDSRCLFEGQPERKSVEPDGTSFNNNSMGSAGTHINYDPYNEMEKGGVALFNSAESTPTNCAGMATLAVVNATAKGVYTGNTHVDRHLHRLDRLRAGFVPQSDKVLSTLLKEQSDREAYVLFRYGWYAQRYLYPGRAALPVPDVIPGLLELLERERRPINSGIPEAFCGVRKLILLAAGWVTDPREERLMLTPAGGGGDDDDGHVERTVQLPSRLFSSSEPTLAGLPPQHQPLREKSTTVSSNLCSRGSADEGVEATDLFLPTSQGELSTPSASSLTPADHVEMASFQEAVERRVAILVFMLRLNEASALLCHYNHLHPLYSTFAMLLLAATANRNGVPPTLTLDVSECSFWIELCFFFMNAFWTSATPSTGPDQRKKEYRAKKGVTNNNDGGDVDEDHIGEFYRSPPSARRECFASFVRCFPQIPLSDRIALATLLLLDPSPTADGESQCNILSEVLREMVQQQFYTNATGGCSLFLAAAVEGVRGSCVPLQRYVDETGDVQTPVAYVALYGSGKGASWRQWNEAYRSQLNAEGHAILRSLHDLSCKKLARLREQQSGFLAKRHAVPPPGAPLGRLVGLSSPAVGLMGVPFSGLAGGAAAETKTKPKRKNKRNVELRCKCGKVVATSPMESADTVTIMGRRQQSLCGSINCLTPMCVVCGEPMFALASGYDVDSSFTWCTVCLHGGHWSHLRDWFAKHRKCPAEDCLCNCYCPSLSP</sequence>
<dbReference type="VEuPathDB" id="TriTrypDB:BCY84_21211"/>
<evidence type="ECO:0000256" key="2">
    <source>
        <dbReference type="SAM" id="Phobius"/>
    </source>
</evidence>
<dbReference type="Proteomes" id="UP000583944">
    <property type="component" value="Unassembled WGS sequence"/>
</dbReference>
<evidence type="ECO:0000313" key="3">
    <source>
        <dbReference type="EMBL" id="KAF5221996.1"/>
    </source>
</evidence>
<gene>
    <name evidence="3" type="ORF">ECC02_004977</name>
</gene>
<dbReference type="InterPro" id="IPR036322">
    <property type="entry name" value="WD40_repeat_dom_sf"/>
</dbReference>
<feature type="transmembrane region" description="Helical" evidence="2">
    <location>
        <begin position="27"/>
        <end position="49"/>
    </location>
</feature>
<dbReference type="InterPro" id="IPR037593">
    <property type="entry name" value="MIOS/Sea4"/>
</dbReference>
<evidence type="ECO:0000313" key="4">
    <source>
        <dbReference type="Proteomes" id="UP000583944"/>
    </source>
</evidence>
<dbReference type="VEuPathDB" id="TriTrypDB:ECC02_004977"/>
<dbReference type="PANTHER" id="PTHR16453:SF13">
    <property type="entry name" value="WD REPEAT PROTEIN MIO ZINC-RIBBON LIKE DOMAIN-CONTAINING PROTEIN"/>
    <property type="match status" value="1"/>
</dbReference>
<keyword evidence="2" id="KW-1133">Transmembrane helix</keyword>
<accession>A0A7J6Y6E2</accession>
<dbReference type="PANTHER" id="PTHR16453">
    <property type="entry name" value="WD40 DOMAIN-CONTAINING PROTEIN MIO FAMILY MEMBER"/>
    <property type="match status" value="1"/>
</dbReference>
<dbReference type="SUPFAM" id="SSF50978">
    <property type="entry name" value="WD40 repeat-like"/>
    <property type="match status" value="1"/>
</dbReference>
<feature type="transmembrane region" description="Helical" evidence="2">
    <location>
        <begin position="146"/>
        <end position="165"/>
    </location>
</feature>
<dbReference type="Gene3D" id="2.130.10.10">
    <property type="entry name" value="YVTN repeat-like/Quinoprotein amine dehydrogenase"/>
    <property type="match status" value="1"/>
</dbReference>
<dbReference type="GO" id="GO:0005737">
    <property type="term" value="C:cytoplasm"/>
    <property type="evidence" value="ECO:0007669"/>
    <property type="project" value="TreeGrafter"/>
</dbReference>
<keyword evidence="2" id="KW-0812">Transmembrane</keyword>
<evidence type="ECO:0000256" key="1">
    <source>
        <dbReference type="SAM" id="MobiDB-lite"/>
    </source>
</evidence>
<feature type="region of interest" description="Disordered" evidence="1">
    <location>
        <begin position="1013"/>
        <end position="1044"/>
    </location>
</feature>
<proteinExistence type="predicted"/>
<reference evidence="3 4" key="1">
    <citation type="journal article" date="2019" name="Genome Biol. Evol.">
        <title>Nanopore Sequencing Significantly Improves Genome Assembly of the Protozoan Parasite Trypanosoma cruzi.</title>
        <authorList>
            <person name="Diaz-Viraque F."/>
            <person name="Pita S."/>
            <person name="Greif G."/>
            <person name="de Souza R.C.M."/>
            <person name="Iraola G."/>
            <person name="Robello C."/>
        </authorList>
    </citation>
    <scope>NUCLEOTIDE SEQUENCE [LARGE SCALE GENOMIC DNA]</scope>
    <source>
        <strain evidence="3 4">Berenice</strain>
    </source>
</reference>
<keyword evidence="2" id="KW-0472">Membrane</keyword>
<feature type="compositionally biased region" description="Basic and acidic residues" evidence="1">
    <location>
        <begin position="171"/>
        <end position="182"/>
    </location>
</feature>
<organism evidence="3 4">
    <name type="scientific">Trypanosoma cruzi</name>
    <dbReference type="NCBI Taxonomy" id="5693"/>
    <lineage>
        <taxon>Eukaryota</taxon>
        <taxon>Discoba</taxon>
        <taxon>Euglenozoa</taxon>
        <taxon>Kinetoplastea</taxon>
        <taxon>Metakinetoplastina</taxon>
        <taxon>Trypanosomatida</taxon>
        <taxon>Trypanosomatidae</taxon>
        <taxon>Trypanosoma</taxon>
        <taxon>Schizotrypanum</taxon>
    </lineage>
</organism>
<comment type="caution">
    <text evidence="3">The sequence shown here is derived from an EMBL/GenBank/DDBJ whole genome shotgun (WGS) entry which is preliminary data.</text>
</comment>
<dbReference type="EMBL" id="JABDHM010000031">
    <property type="protein sequence ID" value="KAF5221996.1"/>
    <property type="molecule type" value="Genomic_DNA"/>
</dbReference>
<feature type="region of interest" description="Disordered" evidence="1">
    <location>
        <begin position="724"/>
        <end position="747"/>
    </location>
</feature>
<feature type="region of interest" description="Disordered" evidence="1">
    <location>
        <begin position="1164"/>
        <end position="1189"/>
    </location>
</feature>